<evidence type="ECO:0000256" key="7">
    <source>
        <dbReference type="ARBA" id="ARBA00023239"/>
    </source>
</evidence>
<organism evidence="14 15">
    <name type="scientific">Ferrimicrobium acidiphilum DSM 19497</name>
    <dbReference type="NCBI Taxonomy" id="1121877"/>
    <lineage>
        <taxon>Bacteria</taxon>
        <taxon>Bacillati</taxon>
        <taxon>Actinomycetota</taxon>
        <taxon>Acidimicrobiia</taxon>
        <taxon>Acidimicrobiales</taxon>
        <taxon>Acidimicrobiaceae</taxon>
        <taxon>Ferrimicrobium</taxon>
    </lineage>
</organism>
<proteinExistence type="inferred from homology"/>
<dbReference type="Proteomes" id="UP000032336">
    <property type="component" value="Unassembled WGS sequence"/>
</dbReference>
<dbReference type="InterPro" id="IPR008948">
    <property type="entry name" value="L-Aspartase-like"/>
</dbReference>
<dbReference type="InterPro" id="IPR000362">
    <property type="entry name" value="Fumarate_lyase_fam"/>
</dbReference>
<dbReference type="InterPro" id="IPR022761">
    <property type="entry name" value="Fumarate_lyase_N"/>
</dbReference>
<dbReference type="UniPathway" id="UPA00074">
    <property type="reaction ID" value="UER00132"/>
</dbReference>
<dbReference type="OrthoDB" id="9768878at2"/>
<evidence type="ECO:0000256" key="4">
    <source>
        <dbReference type="ARBA" id="ARBA00012339"/>
    </source>
</evidence>
<evidence type="ECO:0000256" key="6">
    <source>
        <dbReference type="ARBA" id="ARBA00022755"/>
    </source>
</evidence>
<dbReference type="FunFam" id="1.20.200.10:FF:000008">
    <property type="entry name" value="Adenylosuccinate lyase"/>
    <property type="match status" value="1"/>
</dbReference>
<comment type="caution">
    <text evidence="14">The sequence shown here is derived from an EMBL/GenBank/DDBJ whole genome shotgun (WGS) entry which is preliminary data.</text>
</comment>
<evidence type="ECO:0000256" key="2">
    <source>
        <dbReference type="ARBA" id="ARBA00004734"/>
    </source>
</evidence>
<feature type="domain" description="Adenylosuccinate lyase C-terminal" evidence="13">
    <location>
        <begin position="353"/>
        <end position="431"/>
    </location>
</feature>
<keyword evidence="6 12" id="KW-0658">Purine biosynthesis</keyword>
<gene>
    <name evidence="14" type="primary">purB</name>
    <name evidence="14" type="ORF">FEAC_09610</name>
</gene>
<dbReference type="PANTHER" id="PTHR43172">
    <property type="entry name" value="ADENYLOSUCCINATE LYASE"/>
    <property type="match status" value="1"/>
</dbReference>
<dbReference type="EMBL" id="JXUW01000006">
    <property type="protein sequence ID" value="KJE77249.1"/>
    <property type="molecule type" value="Genomic_DNA"/>
</dbReference>
<comment type="catalytic activity">
    <reaction evidence="8">
        <text>(2S)-2-[5-amino-1-(5-phospho-beta-D-ribosyl)imidazole-4-carboxamido]succinate = 5-amino-1-(5-phospho-beta-D-ribosyl)imidazole-4-carboxamide + fumarate</text>
        <dbReference type="Rhea" id="RHEA:23920"/>
        <dbReference type="ChEBI" id="CHEBI:29806"/>
        <dbReference type="ChEBI" id="CHEBI:58443"/>
        <dbReference type="ChEBI" id="CHEBI:58475"/>
        <dbReference type="EC" id="4.3.2.2"/>
    </reaction>
    <physiologicalReaction direction="left-to-right" evidence="8">
        <dbReference type="Rhea" id="RHEA:23921"/>
    </physiologicalReaction>
</comment>
<dbReference type="GO" id="GO:0070626">
    <property type="term" value="F:(S)-2-(5-amino-1-(5-phospho-D-ribosyl)imidazole-4-carboxamido) succinate lyase (fumarate-forming) activity"/>
    <property type="evidence" value="ECO:0007669"/>
    <property type="project" value="TreeGrafter"/>
</dbReference>
<dbReference type="EC" id="4.3.2.2" evidence="4 11"/>
<comment type="pathway">
    <text evidence="2 12">Purine metabolism; AMP biosynthesis via de novo pathway; AMP from IMP: step 2/2.</text>
</comment>
<comment type="pathway">
    <text evidence="1 12">Purine metabolism; IMP biosynthesis via de novo pathway; 5-amino-1-(5-phospho-D-ribosyl)imidazole-4-carboxamide from 5-amino-1-(5-phospho-D-ribosyl)imidazole-4-carboxylate: step 2/2.</text>
</comment>
<dbReference type="Gene3D" id="1.10.40.30">
    <property type="entry name" value="Fumarase/aspartase (C-terminal domain)"/>
    <property type="match status" value="1"/>
</dbReference>
<dbReference type="SUPFAM" id="SSF48557">
    <property type="entry name" value="L-aspartase-like"/>
    <property type="match status" value="1"/>
</dbReference>
<dbReference type="CDD" id="cd01360">
    <property type="entry name" value="Adenylsuccinate_lyase_1"/>
    <property type="match status" value="1"/>
</dbReference>
<evidence type="ECO:0000256" key="12">
    <source>
        <dbReference type="RuleBase" id="RU361172"/>
    </source>
</evidence>
<evidence type="ECO:0000256" key="5">
    <source>
        <dbReference type="ARBA" id="ARBA00017058"/>
    </source>
</evidence>
<dbReference type="RefSeq" id="WP_035392552.1">
    <property type="nucleotide sequence ID" value="NZ_JXUW01000006.1"/>
</dbReference>
<evidence type="ECO:0000313" key="15">
    <source>
        <dbReference type="Proteomes" id="UP000032336"/>
    </source>
</evidence>
<keyword evidence="15" id="KW-1185">Reference proteome</keyword>
<dbReference type="PRINTS" id="PR00149">
    <property type="entry name" value="FUMRATELYASE"/>
</dbReference>
<dbReference type="Pfam" id="PF00206">
    <property type="entry name" value="Lyase_1"/>
    <property type="match status" value="1"/>
</dbReference>
<dbReference type="GO" id="GO:0005829">
    <property type="term" value="C:cytosol"/>
    <property type="evidence" value="ECO:0007669"/>
    <property type="project" value="TreeGrafter"/>
</dbReference>
<dbReference type="PATRIC" id="fig|1121877.4.peg.1042"/>
<dbReference type="SMART" id="SM00998">
    <property type="entry name" value="ADSL_C"/>
    <property type="match status" value="1"/>
</dbReference>
<reference evidence="14 15" key="1">
    <citation type="submission" date="2015-01" db="EMBL/GenBank/DDBJ databases">
        <title>Draft genome of the acidophilic iron oxidizer Ferrimicrobium acidiphilum strain T23.</title>
        <authorList>
            <person name="Poehlein A."/>
            <person name="Eisen S."/>
            <person name="Schloemann M."/>
            <person name="Johnson B.D."/>
            <person name="Daniel R."/>
            <person name="Muehling M."/>
        </authorList>
    </citation>
    <scope>NUCLEOTIDE SEQUENCE [LARGE SCALE GENOMIC DNA]</scope>
    <source>
        <strain evidence="14 15">T23</strain>
    </source>
</reference>
<dbReference type="PROSITE" id="PS00163">
    <property type="entry name" value="FUMARATE_LYASES"/>
    <property type="match status" value="1"/>
</dbReference>
<dbReference type="GO" id="GO:0006189">
    <property type="term" value="P:'de novo' IMP biosynthetic process"/>
    <property type="evidence" value="ECO:0007669"/>
    <property type="project" value="UniProtKB-UniPathway"/>
</dbReference>
<evidence type="ECO:0000256" key="10">
    <source>
        <dbReference type="ARBA" id="ARBA00049115"/>
    </source>
</evidence>
<dbReference type="GO" id="GO:0044208">
    <property type="term" value="P:'de novo' AMP biosynthetic process"/>
    <property type="evidence" value="ECO:0007669"/>
    <property type="project" value="UniProtKB-UniPathway"/>
</dbReference>
<comment type="catalytic activity">
    <reaction evidence="10">
        <text>N(6)-(1,2-dicarboxyethyl)-AMP = fumarate + AMP</text>
        <dbReference type="Rhea" id="RHEA:16853"/>
        <dbReference type="ChEBI" id="CHEBI:29806"/>
        <dbReference type="ChEBI" id="CHEBI:57567"/>
        <dbReference type="ChEBI" id="CHEBI:456215"/>
        <dbReference type="EC" id="4.3.2.2"/>
    </reaction>
    <physiologicalReaction direction="left-to-right" evidence="10">
        <dbReference type="Rhea" id="RHEA:16854"/>
    </physiologicalReaction>
</comment>
<accession>A0A0D8FWF8</accession>
<dbReference type="AlphaFoldDB" id="A0A0D8FWF8"/>
<evidence type="ECO:0000256" key="9">
    <source>
        <dbReference type="ARBA" id="ARBA00030717"/>
    </source>
</evidence>
<evidence type="ECO:0000256" key="3">
    <source>
        <dbReference type="ARBA" id="ARBA00008273"/>
    </source>
</evidence>
<dbReference type="STRING" id="1121877.FEAC_09610"/>
<evidence type="ECO:0000313" key="14">
    <source>
        <dbReference type="EMBL" id="KJE77249.1"/>
    </source>
</evidence>
<dbReference type="GO" id="GO:0004018">
    <property type="term" value="F:N6-(1,2-dicarboxyethyl)AMP AMP-lyase (fumarate-forming) activity"/>
    <property type="evidence" value="ECO:0007669"/>
    <property type="project" value="UniProtKB-UniRule"/>
</dbReference>
<dbReference type="InterPro" id="IPR019468">
    <property type="entry name" value="AdenyloSucc_lyase_C"/>
</dbReference>
<evidence type="ECO:0000259" key="13">
    <source>
        <dbReference type="SMART" id="SM00998"/>
    </source>
</evidence>
<dbReference type="UniPathway" id="UPA00075">
    <property type="reaction ID" value="UER00336"/>
</dbReference>
<keyword evidence="7 12" id="KW-0456">Lyase</keyword>
<dbReference type="PANTHER" id="PTHR43172:SF1">
    <property type="entry name" value="ADENYLOSUCCINATE LYASE"/>
    <property type="match status" value="1"/>
</dbReference>
<protein>
    <recommendedName>
        <fullName evidence="5 11">Adenylosuccinate lyase</fullName>
        <shortName evidence="12">ASL</shortName>
        <ecNumber evidence="4 11">4.3.2.2</ecNumber>
    </recommendedName>
    <alternativeName>
        <fullName evidence="9 12">Adenylosuccinase</fullName>
    </alternativeName>
</protein>
<name>A0A0D8FWF8_9ACTN</name>
<comment type="similarity">
    <text evidence="3 12">Belongs to the lyase 1 family. Adenylosuccinate lyase subfamily.</text>
</comment>
<dbReference type="Gene3D" id="1.10.275.60">
    <property type="match status" value="1"/>
</dbReference>
<dbReference type="NCBIfam" id="TIGR00928">
    <property type="entry name" value="purB"/>
    <property type="match status" value="1"/>
</dbReference>
<evidence type="ECO:0000256" key="8">
    <source>
        <dbReference type="ARBA" id="ARBA00024477"/>
    </source>
</evidence>
<evidence type="ECO:0000256" key="1">
    <source>
        <dbReference type="ARBA" id="ARBA00004706"/>
    </source>
</evidence>
<evidence type="ECO:0000256" key="11">
    <source>
        <dbReference type="NCBIfam" id="TIGR00928"/>
    </source>
</evidence>
<dbReference type="Gene3D" id="1.20.200.10">
    <property type="entry name" value="Fumarase/aspartase (Central domain)"/>
    <property type="match status" value="1"/>
</dbReference>
<dbReference type="InterPro" id="IPR004769">
    <property type="entry name" value="Pur_lyase"/>
</dbReference>
<sequence>MIPRYESAELAAIFSDRRRMQLWRDVELAVVRAMTDAGELKSSEVAPLFTHEVEIDDDFVARVLAREAVTNHDLAAFVDVLQADYDTPAARFIHFGLTSSDIVDTALSLQIVAAMELLLDGVDHLLATLRSQSLRYRRTAMLGRTHGMAAEPTTFGAKLALWTLALDRERTRLVRAREQIAVGKLSGAVGTYSNIAPALEATALSSLGLDPAPATQVIGRDRHAEVIMALASTAAMIESCALEIRHLARSEVMEVQEPFAPGQKGSSAMPHKRNPILSERLCGMARLARGFVVPALEDISLWHERDISHSSVERMMVPDAFQLVFYMVTRFDRLVADLVVHEESMARNLANTHGLIYSQSLLLAMVRTGLDRDEAYRIVQEATTRVLAGEGELGDLLTKDERCPLPALMIEELTSIDRLLANLDPLFGRLTTLEGSRWNSNS</sequence>
<dbReference type="eggNOG" id="COG0015">
    <property type="taxonomic scope" value="Bacteria"/>
</dbReference>
<dbReference type="InterPro" id="IPR020557">
    <property type="entry name" value="Fumarate_lyase_CS"/>
</dbReference>
<dbReference type="GeneID" id="78372226"/>
<dbReference type="Pfam" id="PF10397">
    <property type="entry name" value="ADSL_C"/>
    <property type="match status" value="1"/>
</dbReference>